<proteinExistence type="inferred from homology"/>
<dbReference type="PROSITE" id="PS00061">
    <property type="entry name" value="ADH_SHORT"/>
    <property type="match status" value="1"/>
</dbReference>
<dbReference type="PANTHER" id="PTHR44229">
    <property type="entry name" value="15-HYDROXYPROSTAGLANDIN DEHYDROGENASE [NAD(+)]"/>
    <property type="match status" value="1"/>
</dbReference>
<dbReference type="InterPro" id="IPR036291">
    <property type="entry name" value="NAD(P)-bd_dom_sf"/>
</dbReference>
<dbReference type="PANTHER" id="PTHR44229:SF4">
    <property type="entry name" value="15-HYDROXYPROSTAGLANDIN DEHYDROGENASE [NAD(+)]"/>
    <property type="match status" value="1"/>
</dbReference>
<dbReference type="Pfam" id="PF00106">
    <property type="entry name" value="adh_short"/>
    <property type="match status" value="1"/>
</dbReference>
<organism evidence="4 5">
    <name type="scientific">Tothia fuscella</name>
    <dbReference type="NCBI Taxonomy" id="1048955"/>
    <lineage>
        <taxon>Eukaryota</taxon>
        <taxon>Fungi</taxon>
        <taxon>Dikarya</taxon>
        <taxon>Ascomycota</taxon>
        <taxon>Pezizomycotina</taxon>
        <taxon>Dothideomycetes</taxon>
        <taxon>Pleosporomycetidae</taxon>
        <taxon>Venturiales</taxon>
        <taxon>Cylindrosympodiaceae</taxon>
        <taxon>Tothia</taxon>
    </lineage>
</organism>
<dbReference type="GO" id="GO:0005737">
    <property type="term" value="C:cytoplasm"/>
    <property type="evidence" value="ECO:0007669"/>
    <property type="project" value="TreeGrafter"/>
</dbReference>
<dbReference type="EMBL" id="MU007019">
    <property type="protein sequence ID" value="KAF2433791.1"/>
    <property type="molecule type" value="Genomic_DNA"/>
</dbReference>
<evidence type="ECO:0000313" key="5">
    <source>
        <dbReference type="Proteomes" id="UP000800235"/>
    </source>
</evidence>
<dbReference type="Proteomes" id="UP000800235">
    <property type="component" value="Unassembled WGS sequence"/>
</dbReference>
<dbReference type="InterPro" id="IPR020904">
    <property type="entry name" value="Sc_DH/Rdtase_CS"/>
</dbReference>
<gene>
    <name evidence="4" type="ORF">EJ08DRAFT_694270</name>
</gene>
<dbReference type="GO" id="GO:0016616">
    <property type="term" value="F:oxidoreductase activity, acting on the CH-OH group of donors, NAD or NADP as acceptor"/>
    <property type="evidence" value="ECO:0007669"/>
    <property type="project" value="TreeGrafter"/>
</dbReference>
<sequence length="260" mass="28176">MSGKVALITGGASGMGLEVARSLSSKGWKVSILDMNQTAGEKVATEINGKFYKTNVTNYDELAHAFDSTFKAHGHLDFVFANAGIAGEEKFYDEAPLDEKGIPKKPSLLVTAINIDAVITTCYLAQHYLRKNPTPGGAIVITASSGGIYPCPASPIYGTSKHAMVGLARSIGPRMKRDGIRVNAICPGTVRTGLLAKEAWDTFPDEAFTPVEKVVEVVELFINDEGLYGQTAEISRGNHYFRSIPEFSDEFMERTMRACD</sequence>
<dbReference type="OrthoDB" id="37659at2759"/>
<protein>
    <submittedName>
        <fullName evidence="4">3-beta-hydroxysteroid dehydrogenase</fullName>
    </submittedName>
</protein>
<evidence type="ECO:0000256" key="1">
    <source>
        <dbReference type="ARBA" id="ARBA00006484"/>
    </source>
</evidence>
<name>A0A9P4U1S0_9PEZI</name>
<dbReference type="PRINTS" id="PR00081">
    <property type="entry name" value="GDHRDH"/>
</dbReference>
<dbReference type="SUPFAM" id="SSF51735">
    <property type="entry name" value="NAD(P)-binding Rossmann-fold domains"/>
    <property type="match status" value="1"/>
</dbReference>
<reference evidence="4" key="1">
    <citation type="journal article" date="2020" name="Stud. Mycol.">
        <title>101 Dothideomycetes genomes: a test case for predicting lifestyles and emergence of pathogens.</title>
        <authorList>
            <person name="Haridas S."/>
            <person name="Albert R."/>
            <person name="Binder M."/>
            <person name="Bloem J."/>
            <person name="Labutti K."/>
            <person name="Salamov A."/>
            <person name="Andreopoulos B."/>
            <person name="Baker S."/>
            <person name="Barry K."/>
            <person name="Bills G."/>
            <person name="Bluhm B."/>
            <person name="Cannon C."/>
            <person name="Castanera R."/>
            <person name="Culley D."/>
            <person name="Daum C."/>
            <person name="Ezra D."/>
            <person name="Gonzalez J."/>
            <person name="Henrissat B."/>
            <person name="Kuo A."/>
            <person name="Liang C."/>
            <person name="Lipzen A."/>
            <person name="Lutzoni F."/>
            <person name="Magnuson J."/>
            <person name="Mondo S."/>
            <person name="Nolan M."/>
            <person name="Ohm R."/>
            <person name="Pangilinan J."/>
            <person name="Park H.-J."/>
            <person name="Ramirez L."/>
            <person name="Alfaro M."/>
            <person name="Sun H."/>
            <person name="Tritt A."/>
            <person name="Yoshinaga Y."/>
            <person name="Zwiers L.-H."/>
            <person name="Turgeon B."/>
            <person name="Goodwin S."/>
            <person name="Spatafora J."/>
            <person name="Crous P."/>
            <person name="Grigoriev I."/>
        </authorList>
    </citation>
    <scope>NUCLEOTIDE SEQUENCE</scope>
    <source>
        <strain evidence="4">CBS 130266</strain>
    </source>
</reference>
<dbReference type="AlphaFoldDB" id="A0A9P4U1S0"/>
<evidence type="ECO:0000256" key="3">
    <source>
        <dbReference type="ARBA" id="ARBA00023002"/>
    </source>
</evidence>
<keyword evidence="3" id="KW-0560">Oxidoreductase</keyword>
<keyword evidence="5" id="KW-1185">Reference proteome</keyword>
<keyword evidence="2" id="KW-0521">NADP</keyword>
<evidence type="ECO:0000313" key="4">
    <source>
        <dbReference type="EMBL" id="KAF2433791.1"/>
    </source>
</evidence>
<evidence type="ECO:0000256" key="2">
    <source>
        <dbReference type="ARBA" id="ARBA00022857"/>
    </source>
</evidence>
<comment type="caution">
    <text evidence="4">The sequence shown here is derived from an EMBL/GenBank/DDBJ whole genome shotgun (WGS) entry which is preliminary data.</text>
</comment>
<dbReference type="InterPro" id="IPR002347">
    <property type="entry name" value="SDR_fam"/>
</dbReference>
<dbReference type="Gene3D" id="3.40.50.720">
    <property type="entry name" value="NAD(P)-binding Rossmann-like Domain"/>
    <property type="match status" value="1"/>
</dbReference>
<comment type="similarity">
    <text evidence="1">Belongs to the short-chain dehydrogenases/reductases (SDR) family.</text>
</comment>
<accession>A0A9P4U1S0</accession>